<dbReference type="PANTHER" id="PTHR37535">
    <property type="entry name" value="FLUG DOMAIN PROTEIN"/>
    <property type="match status" value="1"/>
</dbReference>
<dbReference type="Pfam" id="PF11917">
    <property type="entry name" value="DUF3435"/>
    <property type="match status" value="2"/>
</dbReference>
<keyword evidence="5" id="KW-1185">Reference proteome</keyword>
<feature type="compositionally biased region" description="Basic residues" evidence="2">
    <location>
        <begin position="56"/>
        <end position="71"/>
    </location>
</feature>
<feature type="region of interest" description="Disordered" evidence="2">
    <location>
        <begin position="1"/>
        <end position="205"/>
    </location>
</feature>
<dbReference type="PROSITE" id="PS00028">
    <property type="entry name" value="ZINC_FINGER_C2H2_1"/>
    <property type="match status" value="1"/>
</dbReference>
<feature type="compositionally biased region" description="Basic residues" evidence="2">
    <location>
        <begin position="120"/>
        <end position="135"/>
    </location>
</feature>
<reference evidence="5" key="1">
    <citation type="journal article" date="2012" name="MBio">
        <title>Comparative genome analysis of Trichophyton rubrum and related dermatophytes reveals candidate genes involved in infection.</title>
        <authorList>
            <person name="Martinez D.A."/>
            <person name="Oliver B.G."/>
            <person name="Graeser Y."/>
            <person name="Goldberg J.M."/>
            <person name="Li W."/>
            <person name="Martinez-Rossi N.M."/>
            <person name="Monod M."/>
            <person name="Shelest E."/>
            <person name="Barton R.C."/>
            <person name="Birch E."/>
            <person name="Brakhage A.A."/>
            <person name="Chen Z."/>
            <person name="Gurr S.J."/>
            <person name="Heiman D."/>
            <person name="Heitman J."/>
            <person name="Kosti I."/>
            <person name="Rossi A."/>
            <person name="Saif S."/>
            <person name="Samalova M."/>
            <person name="Saunders C.W."/>
            <person name="Shea T."/>
            <person name="Summerbell R.C."/>
            <person name="Xu J."/>
            <person name="Young S."/>
            <person name="Zeng Q."/>
            <person name="Birren B.W."/>
            <person name="Cuomo C.A."/>
            <person name="White T.C."/>
        </authorList>
    </citation>
    <scope>NUCLEOTIDE SEQUENCE [LARGE SCALE GENOMIC DNA]</scope>
    <source>
        <strain evidence="5">ATCC MYA-4606 / CBS 127.97</strain>
    </source>
</reference>
<keyword evidence="1" id="KW-0479">Metal-binding</keyword>
<feature type="domain" description="C2H2-type" evidence="3">
    <location>
        <begin position="624"/>
        <end position="652"/>
    </location>
</feature>
<dbReference type="AlphaFoldDB" id="F2Q3K9"/>
<proteinExistence type="predicted"/>
<dbReference type="PROSITE" id="PS50157">
    <property type="entry name" value="ZINC_FINGER_C2H2_2"/>
    <property type="match status" value="1"/>
</dbReference>
<feature type="compositionally biased region" description="Basic and acidic residues" evidence="2">
    <location>
        <begin position="587"/>
        <end position="600"/>
    </location>
</feature>
<feature type="compositionally biased region" description="Acidic residues" evidence="2">
    <location>
        <begin position="173"/>
        <end position="182"/>
    </location>
</feature>
<name>F2Q3K9_TRIEC</name>
<dbReference type="InterPro" id="IPR021842">
    <property type="entry name" value="DUF3435"/>
</dbReference>
<dbReference type="PANTHER" id="PTHR37535:SF2">
    <property type="entry name" value="FINGER DOMAIN PROTEIN, PUTATIVE (AFU_ORTHOLOGUE AFUA_6G09300)-RELATED"/>
    <property type="match status" value="1"/>
</dbReference>
<dbReference type="VEuPathDB" id="FungiDB:TEQG_07685"/>
<dbReference type="eggNOG" id="ENOG502QW3K">
    <property type="taxonomic scope" value="Eukaryota"/>
</dbReference>
<keyword evidence="1" id="KW-0863">Zinc-finger</keyword>
<sequence length="678" mass="77567">MASRRLRQSEASSSNDDDPVDDIFRMESSDESASSYGHETEPTDPDVASPPPGRKAGWRHRRQRRQRRRRLSYGNPDPTPPTPPEYGGRPYSSSRESIDSLFHFDVTDADVAVATPRREAKSKHRRRPRKQRPPRQGREEQQQGEAHPAAKSLLKPSTKGLIDPDLLQSLYEDPSDNTDEDLQNVPSDFGGSKHTKSLRQRTKDRWQRKLTKRSVDKVISEDIYRSMRYLIENREHAVLTLQLQDLLVTPQKDPRGGPPIPNIDVRPDNIKQKIGVKKLYRNTFALPEKNLGWSLVFCPLTFLFGFLFDIDAFQDSRLKTLDDIRHLYPVGSNQQLEIPLKVEMGHYYVFPKVEAVGGKVRVYPGLPDGENERANGLGESVFCPRKPIRRRQITRQECTFSIYYLPHYHHGIQEIIYGAELDKELERPRYLIDAEKELVEQAPELQAAISAHTQLAAVYEATRDPALIPMLHERKREVTSVRQSLRHKARLSMRKEFSRKQALIDIDRQLSGQPVDGGDAQRGLAPRFELPPEQEYLVAALMALPKSGSIKDEWRRLSDGAEAVRLYCSFLEGGPLRGRPQRLSGHASHEDISPGEETTRESCVATPSAVGTREEETGKRPKPTRCFQCQRSYRAYGGLLRHFRTAHFKDHMCNPCNIPLCNQTDMQLHAWHDHDVRT</sequence>
<dbReference type="EMBL" id="DS995785">
    <property type="protein sequence ID" value="EGE08727.1"/>
    <property type="molecule type" value="Genomic_DNA"/>
</dbReference>
<dbReference type="HOGENOM" id="CLU_015282_1_0_1"/>
<evidence type="ECO:0000256" key="2">
    <source>
        <dbReference type="SAM" id="MobiDB-lite"/>
    </source>
</evidence>
<protein>
    <submittedName>
        <fullName evidence="4">C2H2 finger domain-containing protein</fullName>
    </submittedName>
</protein>
<gene>
    <name evidence="4" type="ORF">TEQG_07685</name>
</gene>
<accession>F2Q3K9</accession>
<evidence type="ECO:0000256" key="1">
    <source>
        <dbReference type="PROSITE-ProRule" id="PRU00042"/>
    </source>
</evidence>
<feature type="region of interest" description="Disordered" evidence="2">
    <location>
        <begin position="579"/>
        <end position="622"/>
    </location>
</feature>
<dbReference type="InterPro" id="IPR013087">
    <property type="entry name" value="Znf_C2H2_type"/>
</dbReference>
<keyword evidence="1" id="KW-0862">Zinc</keyword>
<evidence type="ECO:0000313" key="5">
    <source>
        <dbReference type="Proteomes" id="UP000009169"/>
    </source>
</evidence>
<evidence type="ECO:0000259" key="3">
    <source>
        <dbReference type="PROSITE" id="PS50157"/>
    </source>
</evidence>
<evidence type="ECO:0000313" key="4">
    <source>
        <dbReference type="EMBL" id="EGE08727.1"/>
    </source>
</evidence>
<dbReference type="GO" id="GO:0008270">
    <property type="term" value="F:zinc ion binding"/>
    <property type="evidence" value="ECO:0007669"/>
    <property type="project" value="UniProtKB-KW"/>
</dbReference>
<dbReference type="Proteomes" id="UP000009169">
    <property type="component" value="Unassembled WGS sequence"/>
</dbReference>
<organism evidence="4 5">
    <name type="scientific">Trichophyton equinum (strain ATCC MYA-4606 / CBS 127.97)</name>
    <name type="common">Horse ringworm fungus</name>
    <dbReference type="NCBI Taxonomy" id="559882"/>
    <lineage>
        <taxon>Eukaryota</taxon>
        <taxon>Fungi</taxon>
        <taxon>Dikarya</taxon>
        <taxon>Ascomycota</taxon>
        <taxon>Pezizomycotina</taxon>
        <taxon>Eurotiomycetes</taxon>
        <taxon>Eurotiomycetidae</taxon>
        <taxon>Onygenales</taxon>
        <taxon>Arthrodermataceae</taxon>
        <taxon>Trichophyton</taxon>
    </lineage>
</organism>